<evidence type="ECO:0000259" key="1">
    <source>
        <dbReference type="Pfam" id="PF16242"/>
    </source>
</evidence>
<dbReference type="Gene3D" id="2.30.110.10">
    <property type="entry name" value="Electron Transport, Fmn-binding Protein, Chain A"/>
    <property type="match status" value="1"/>
</dbReference>
<proteinExistence type="predicted"/>
<dbReference type="InterPro" id="IPR052917">
    <property type="entry name" value="Stress-Dev_Protein"/>
</dbReference>
<dbReference type="InterPro" id="IPR012349">
    <property type="entry name" value="Split_barrel_FMN-bd"/>
</dbReference>
<evidence type="ECO:0000313" key="3">
    <source>
        <dbReference type="Proteomes" id="UP000532010"/>
    </source>
</evidence>
<protein>
    <submittedName>
        <fullName evidence="2">General stress protein 26</fullName>
    </submittedName>
</protein>
<sequence>MSQLTLADLSDKMRDIDFAMLSTHAEGGEIAGRPMSNNGDVAYEGDSFFFSYEDTRTIDDIKRDPKVSLAFQGSKSLLGKPPIFIAVEGRAELIRDKKAFEQHWTKDLEIWFKDGIDTPGLVLIKVHATRIHYWHGMDEGEIKL</sequence>
<dbReference type="EMBL" id="JACHWB010000007">
    <property type="protein sequence ID" value="MBB3021004.1"/>
    <property type="molecule type" value="Genomic_DNA"/>
</dbReference>
<comment type="caution">
    <text evidence="2">The sequence shown here is derived from an EMBL/GenBank/DDBJ whole genome shotgun (WGS) entry which is preliminary data.</text>
</comment>
<dbReference type="AlphaFoldDB" id="A0A7W4YZ60"/>
<dbReference type="InterPro" id="IPR038725">
    <property type="entry name" value="YdaG_split_barrel_FMN-bd"/>
</dbReference>
<dbReference type="PANTHER" id="PTHR34818">
    <property type="entry name" value="PROTEIN BLI-3"/>
    <property type="match status" value="1"/>
</dbReference>
<dbReference type="RefSeq" id="WP_183453509.1">
    <property type="nucleotide sequence ID" value="NZ_JACHWB010000007.1"/>
</dbReference>
<reference evidence="2 3" key="1">
    <citation type="submission" date="2020-08" db="EMBL/GenBank/DDBJ databases">
        <title>The Agave Microbiome: Exploring the role of microbial communities in plant adaptations to desert environments.</title>
        <authorList>
            <person name="Partida-Martinez L.P."/>
        </authorList>
    </citation>
    <scope>NUCLEOTIDE SEQUENCE [LARGE SCALE GENOMIC DNA]</scope>
    <source>
        <strain evidence="2 3">AT3.9</strain>
    </source>
</reference>
<dbReference type="SUPFAM" id="SSF50475">
    <property type="entry name" value="FMN-binding split barrel"/>
    <property type="match status" value="1"/>
</dbReference>
<dbReference type="Proteomes" id="UP000532010">
    <property type="component" value="Unassembled WGS sequence"/>
</dbReference>
<accession>A0A7W4YZ60</accession>
<name>A0A7W4YZ60_9HYPH</name>
<feature type="domain" description="General stress protein FMN-binding split barrel" evidence="1">
    <location>
        <begin position="7"/>
        <end position="137"/>
    </location>
</feature>
<organism evidence="2 3">
    <name type="scientific">Microvirga lupini</name>
    <dbReference type="NCBI Taxonomy" id="420324"/>
    <lineage>
        <taxon>Bacteria</taxon>
        <taxon>Pseudomonadati</taxon>
        <taxon>Pseudomonadota</taxon>
        <taxon>Alphaproteobacteria</taxon>
        <taxon>Hyphomicrobiales</taxon>
        <taxon>Methylobacteriaceae</taxon>
        <taxon>Microvirga</taxon>
    </lineage>
</organism>
<gene>
    <name evidence="2" type="ORF">FHR70_004094</name>
</gene>
<dbReference type="PANTHER" id="PTHR34818:SF1">
    <property type="entry name" value="PROTEIN BLI-3"/>
    <property type="match status" value="1"/>
</dbReference>
<dbReference type="Pfam" id="PF16242">
    <property type="entry name" value="Pyrid_ox_like"/>
    <property type="match status" value="1"/>
</dbReference>
<evidence type="ECO:0000313" key="2">
    <source>
        <dbReference type="EMBL" id="MBB3021004.1"/>
    </source>
</evidence>
<keyword evidence="3" id="KW-1185">Reference proteome</keyword>